<comment type="cofactor">
    <cofactor evidence="1">
        <name>Mn(2+)</name>
        <dbReference type="ChEBI" id="CHEBI:29035"/>
    </cofactor>
</comment>
<keyword evidence="5" id="KW-0904">Protein phosphatase</keyword>
<protein>
    <recommendedName>
        <fullName evidence="9">Serine/threonine protein phosphatase PstP</fullName>
        <ecNumber evidence="2">3.1.3.16</ecNumber>
    </recommendedName>
    <alternativeName>
        <fullName evidence="11">Mycobacterial Ser/Thr phosphatase</fullName>
    </alternativeName>
    <alternativeName>
        <fullName evidence="10">PP2C-family Ser/Thr phosphatase</fullName>
    </alternativeName>
</protein>
<dbReference type="GO" id="GO:0046872">
    <property type="term" value="F:metal ion binding"/>
    <property type="evidence" value="ECO:0007669"/>
    <property type="project" value="UniProtKB-KW"/>
</dbReference>
<dbReference type="SMART" id="SM00332">
    <property type="entry name" value="PP2Cc"/>
    <property type="match status" value="1"/>
</dbReference>
<evidence type="ECO:0000256" key="1">
    <source>
        <dbReference type="ARBA" id="ARBA00001936"/>
    </source>
</evidence>
<evidence type="ECO:0000256" key="12">
    <source>
        <dbReference type="SAM" id="MobiDB-lite"/>
    </source>
</evidence>
<evidence type="ECO:0000256" key="5">
    <source>
        <dbReference type="ARBA" id="ARBA00022912"/>
    </source>
</evidence>
<reference evidence="15 16" key="1">
    <citation type="submission" date="2020-08" db="EMBL/GenBank/DDBJ databases">
        <title>Sequencing the genomes of 1000 actinobacteria strains.</title>
        <authorList>
            <person name="Klenk H.-P."/>
        </authorList>
    </citation>
    <scope>NUCLEOTIDE SEQUENCE [LARGE SCALE GENOMIC DNA]</scope>
    <source>
        <strain evidence="15 16">DSM 102122</strain>
    </source>
</reference>
<keyword evidence="13" id="KW-0472">Membrane</keyword>
<dbReference type="GO" id="GO:0004722">
    <property type="term" value="F:protein serine/threonine phosphatase activity"/>
    <property type="evidence" value="ECO:0007669"/>
    <property type="project" value="UniProtKB-EC"/>
</dbReference>
<dbReference type="InterPro" id="IPR015655">
    <property type="entry name" value="PP2C"/>
</dbReference>
<accession>A0A7W9GNS5</accession>
<feature type="compositionally biased region" description="Low complexity" evidence="12">
    <location>
        <begin position="433"/>
        <end position="455"/>
    </location>
</feature>
<evidence type="ECO:0000256" key="9">
    <source>
        <dbReference type="ARBA" id="ARBA00071184"/>
    </source>
</evidence>
<sequence>MPLTLRYVARSDVGLVREGNEDSGYAGPYLLAVADGMGGHAAGEVASQAAIDELVLAEQDPRDTDPLETLTAAIEAANKRIRQLIVDDSSREGMGTTVTALLWTGSTLGLGHIGDSRAYLLRDGAIRQLTHDHTFVQSLVDEGRITLEEAGVHPARSLILKALQGQGDVDPDLQMLDVRPGDRLLVCSDGLTGVVSDATLEETMGGLPGLDDAADELVRLALAGGAPDNVTLVLADVVETDRPREPDDTAEAFLVGAAASNEEPPPERPHRRRPGAALRALVGAEESHPKPTAEDLEAMRYAPQPPRRRRWLRTLVIVAAIAAVGWVALNFASGWVRDQYYVGDSNGQVAIYQGVSQEIGPIRLSELHDIPGGLPVESLPELYRQQVTDTITADDLDDATDVVQRLRLEACRAHERLDGGESPSPTPTPTPTPTATTPPATPPATAAPRAGTATPTPTPTPTPTDGATPGTEDGWLGGEVGFPGLLCSGVSS</sequence>
<keyword evidence="3" id="KW-0479">Metal-binding</keyword>
<dbReference type="InterPro" id="IPR036457">
    <property type="entry name" value="PPM-type-like_dom_sf"/>
</dbReference>
<dbReference type="Pfam" id="PF13672">
    <property type="entry name" value="PP2C_2"/>
    <property type="match status" value="1"/>
</dbReference>
<comment type="caution">
    <text evidence="15">The sequence shown here is derived from an EMBL/GenBank/DDBJ whole genome shotgun (WGS) entry which is preliminary data.</text>
</comment>
<dbReference type="PANTHER" id="PTHR47992">
    <property type="entry name" value="PROTEIN PHOSPHATASE"/>
    <property type="match status" value="1"/>
</dbReference>
<name>A0A7W9GNS5_9ACTN</name>
<dbReference type="InterPro" id="IPR001932">
    <property type="entry name" value="PPM-type_phosphatase-like_dom"/>
</dbReference>
<keyword evidence="16" id="KW-1185">Reference proteome</keyword>
<comment type="catalytic activity">
    <reaction evidence="7">
        <text>O-phospho-L-seryl-[protein] + H2O = L-seryl-[protein] + phosphate</text>
        <dbReference type="Rhea" id="RHEA:20629"/>
        <dbReference type="Rhea" id="RHEA-COMP:9863"/>
        <dbReference type="Rhea" id="RHEA-COMP:11604"/>
        <dbReference type="ChEBI" id="CHEBI:15377"/>
        <dbReference type="ChEBI" id="CHEBI:29999"/>
        <dbReference type="ChEBI" id="CHEBI:43474"/>
        <dbReference type="ChEBI" id="CHEBI:83421"/>
        <dbReference type="EC" id="3.1.3.16"/>
    </reaction>
</comment>
<proteinExistence type="predicted"/>
<keyword evidence="6" id="KW-0464">Manganese</keyword>
<evidence type="ECO:0000256" key="3">
    <source>
        <dbReference type="ARBA" id="ARBA00022723"/>
    </source>
</evidence>
<evidence type="ECO:0000256" key="2">
    <source>
        <dbReference type="ARBA" id="ARBA00013081"/>
    </source>
</evidence>
<dbReference type="AlphaFoldDB" id="A0A7W9GNS5"/>
<evidence type="ECO:0000256" key="8">
    <source>
        <dbReference type="ARBA" id="ARBA00048336"/>
    </source>
</evidence>
<gene>
    <name evidence="15" type="ORF">HD601_001853</name>
</gene>
<evidence type="ECO:0000256" key="13">
    <source>
        <dbReference type="SAM" id="Phobius"/>
    </source>
</evidence>
<evidence type="ECO:0000256" key="6">
    <source>
        <dbReference type="ARBA" id="ARBA00023211"/>
    </source>
</evidence>
<dbReference type="Gene3D" id="3.60.40.10">
    <property type="entry name" value="PPM-type phosphatase domain"/>
    <property type="match status" value="1"/>
</dbReference>
<dbReference type="CDD" id="cd00143">
    <property type="entry name" value="PP2Cc"/>
    <property type="match status" value="1"/>
</dbReference>
<keyword evidence="13" id="KW-0812">Transmembrane</keyword>
<dbReference type="RefSeq" id="WP_184821227.1">
    <property type="nucleotide sequence ID" value="NZ_JACHMM010000001.1"/>
</dbReference>
<feature type="domain" description="PPM-type phosphatase" evidence="14">
    <location>
        <begin position="6"/>
        <end position="237"/>
    </location>
</feature>
<dbReference type="SMART" id="SM00331">
    <property type="entry name" value="PP2C_SIG"/>
    <property type="match status" value="1"/>
</dbReference>
<evidence type="ECO:0000313" key="16">
    <source>
        <dbReference type="Proteomes" id="UP000542813"/>
    </source>
</evidence>
<organism evidence="15 16">
    <name type="scientific">Jiangella mangrovi</name>
    <dbReference type="NCBI Taxonomy" id="1524084"/>
    <lineage>
        <taxon>Bacteria</taxon>
        <taxon>Bacillati</taxon>
        <taxon>Actinomycetota</taxon>
        <taxon>Actinomycetes</taxon>
        <taxon>Jiangellales</taxon>
        <taxon>Jiangellaceae</taxon>
        <taxon>Jiangella</taxon>
    </lineage>
</organism>
<evidence type="ECO:0000256" key="7">
    <source>
        <dbReference type="ARBA" id="ARBA00047761"/>
    </source>
</evidence>
<dbReference type="FunFam" id="3.60.40.10:FF:000002">
    <property type="entry name" value="Serine/threonine phosphatase stp"/>
    <property type="match status" value="1"/>
</dbReference>
<feature type="transmembrane region" description="Helical" evidence="13">
    <location>
        <begin position="315"/>
        <end position="336"/>
    </location>
</feature>
<dbReference type="Proteomes" id="UP000542813">
    <property type="component" value="Unassembled WGS sequence"/>
</dbReference>
<dbReference type="EC" id="3.1.3.16" evidence="2"/>
<feature type="region of interest" description="Disordered" evidence="12">
    <location>
        <begin position="413"/>
        <end position="492"/>
    </location>
</feature>
<dbReference type="PROSITE" id="PS51746">
    <property type="entry name" value="PPM_2"/>
    <property type="match status" value="1"/>
</dbReference>
<dbReference type="SUPFAM" id="SSF81606">
    <property type="entry name" value="PP2C-like"/>
    <property type="match status" value="1"/>
</dbReference>
<evidence type="ECO:0000256" key="11">
    <source>
        <dbReference type="ARBA" id="ARBA00079123"/>
    </source>
</evidence>
<evidence type="ECO:0000256" key="4">
    <source>
        <dbReference type="ARBA" id="ARBA00022801"/>
    </source>
</evidence>
<keyword evidence="13" id="KW-1133">Transmembrane helix</keyword>
<comment type="catalytic activity">
    <reaction evidence="8">
        <text>O-phospho-L-threonyl-[protein] + H2O = L-threonyl-[protein] + phosphate</text>
        <dbReference type="Rhea" id="RHEA:47004"/>
        <dbReference type="Rhea" id="RHEA-COMP:11060"/>
        <dbReference type="Rhea" id="RHEA-COMP:11605"/>
        <dbReference type="ChEBI" id="CHEBI:15377"/>
        <dbReference type="ChEBI" id="CHEBI:30013"/>
        <dbReference type="ChEBI" id="CHEBI:43474"/>
        <dbReference type="ChEBI" id="CHEBI:61977"/>
        <dbReference type="EC" id="3.1.3.16"/>
    </reaction>
</comment>
<keyword evidence="4 15" id="KW-0378">Hydrolase</keyword>
<evidence type="ECO:0000259" key="14">
    <source>
        <dbReference type="PROSITE" id="PS51746"/>
    </source>
</evidence>
<evidence type="ECO:0000256" key="10">
    <source>
        <dbReference type="ARBA" id="ARBA00077741"/>
    </source>
</evidence>
<dbReference type="EMBL" id="JACHMM010000001">
    <property type="protein sequence ID" value="MBB5787278.1"/>
    <property type="molecule type" value="Genomic_DNA"/>
</dbReference>
<evidence type="ECO:0000313" key="15">
    <source>
        <dbReference type="EMBL" id="MBB5787278.1"/>
    </source>
</evidence>